<gene>
    <name evidence="1" type="ORF">NLG97_g1403</name>
</gene>
<reference evidence="1" key="1">
    <citation type="submission" date="2022-07" db="EMBL/GenBank/DDBJ databases">
        <title>Genome Sequence of Lecanicillium saksenae.</title>
        <authorList>
            <person name="Buettner E."/>
        </authorList>
    </citation>
    <scope>NUCLEOTIDE SEQUENCE</scope>
    <source>
        <strain evidence="1">VT-O1</strain>
    </source>
</reference>
<comment type="caution">
    <text evidence="1">The sequence shown here is derived from an EMBL/GenBank/DDBJ whole genome shotgun (WGS) entry which is preliminary data.</text>
</comment>
<proteinExistence type="predicted"/>
<keyword evidence="2" id="KW-1185">Reference proteome</keyword>
<protein>
    <submittedName>
        <fullName evidence="1">Uncharacterized protein</fullName>
    </submittedName>
</protein>
<dbReference type="EMBL" id="JANAKD010000072">
    <property type="protein sequence ID" value="KAJ3498085.1"/>
    <property type="molecule type" value="Genomic_DNA"/>
</dbReference>
<sequence length="390" mass="43882">MISEIIKFASIIVGMSDLRPYFMEYSSVLCGIVRARKQENDGQQPFTLDNIDQSFLSWLSRKGFNGDDIKDLERAGGGIVQGLVILLRCLARRVEHKPHKRDKELSEGREIQWHGWKKLDAWRIGEVERVYQSVSERQQYKTAKDEVHHAKRHKSDMRLQEDTISRILSDQVFGQSNDDGEENDDADSDDIEWGAQKAFALLHGNIAADEQAPVSAIPSLKKGNSTNHHSMKRLSKVSSWSQEMGTDLVYSYQIGGGTEWNIKLCFVQIPVPVSAGIVPGQLSIKIEIADEGQTHPKLFATDAQLGDIARRIAFRLRGKNSRSEVVEYYPSRAGYATVAKTNTLGDKVIFGDEAVAISRRPRRFLFLDPPGRSWAPNLQRFVGGSYTSEC</sequence>
<accession>A0ACC1R6I3</accession>
<organism evidence="1 2">
    <name type="scientific">Lecanicillium saksenae</name>
    <dbReference type="NCBI Taxonomy" id="468837"/>
    <lineage>
        <taxon>Eukaryota</taxon>
        <taxon>Fungi</taxon>
        <taxon>Dikarya</taxon>
        <taxon>Ascomycota</taxon>
        <taxon>Pezizomycotina</taxon>
        <taxon>Sordariomycetes</taxon>
        <taxon>Hypocreomycetidae</taxon>
        <taxon>Hypocreales</taxon>
        <taxon>Cordycipitaceae</taxon>
        <taxon>Lecanicillium</taxon>
    </lineage>
</organism>
<evidence type="ECO:0000313" key="2">
    <source>
        <dbReference type="Proteomes" id="UP001148737"/>
    </source>
</evidence>
<dbReference type="Proteomes" id="UP001148737">
    <property type="component" value="Unassembled WGS sequence"/>
</dbReference>
<evidence type="ECO:0000313" key="1">
    <source>
        <dbReference type="EMBL" id="KAJ3498085.1"/>
    </source>
</evidence>
<name>A0ACC1R6I3_9HYPO</name>